<keyword evidence="3" id="KW-1185">Reference proteome</keyword>
<sequence length="64" mass="7016">MTTAEQTRSLRNDDFAAGLARKEGKGTGDPPPPPCLPPISRRRILVRPAALLSRPEDPQNIIQQ</sequence>
<organism evidence="2 3">
    <name type="scientific">Eragrostis curvula</name>
    <name type="common">weeping love grass</name>
    <dbReference type="NCBI Taxonomy" id="38414"/>
    <lineage>
        <taxon>Eukaryota</taxon>
        <taxon>Viridiplantae</taxon>
        <taxon>Streptophyta</taxon>
        <taxon>Embryophyta</taxon>
        <taxon>Tracheophyta</taxon>
        <taxon>Spermatophyta</taxon>
        <taxon>Magnoliopsida</taxon>
        <taxon>Liliopsida</taxon>
        <taxon>Poales</taxon>
        <taxon>Poaceae</taxon>
        <taxon>PACMAD clade</taxon>
        <taxon>Chloridoideae</taxon>
        <taxon>Eragrostideae</taxon>
        <taxon>Eragrostidinae</taxon>
        <taxon>Eragrostis</taxon>
    </lineage>
</organism>
<accession>A0A5J9UEN1</accession>
<feature type="non-terminal residue" evidence="2">
    <location>
        <position position="1"/>
    </location>
</feature>
<evidence type="ECO:0000256" key="1">
    <source>
        <dbReference type="SAM" id="MobiDB-lite"/>
    </source>
</evidence>
<dbReference type="Proteomes" id="UP000324897">
    <property type="component" value="Unassembled WGS sequence"/>
</dbReference>
<dbReference type="EMBL" id="RWGY01000026">
    <property type="protein sequence ID" value="TVU21650.1"/>
    <property type="molecule type" value="Genomic_DNA"/>
</dbReference>
<dbReference type="Gramene" id="TVU21650">
    <property type="protein sequence ID" value="TVU21650"/>
    <property type="gene ID" value="EJB05_31300"/>
</dbReference>
<evidence type="ECO:0000313" key="2">
    <source>
        <dbReference type="EMBL" id="TVU21650.1"/>
    </source>
</evidence>
<name>A0A5J9UEN1_9POAL</name>
<evidence type="ECO:0000313" key="3">
    <source>
        <dbReference type="Proteomes" id="UP000324897"/>
    </source>
</evidence>
<feature type="compositionally biased region" description="Basic and acidic residues" evidence="1">
    <location>
        <begin position="8"/>
        <end position="26"/>
    </location>
</feature>
<comment type="caution">
    <text evidence="2">The sequence shown here is derived from an EMBL/GenBank/DDBJ whole genome shotgun (WGS) entry which is preliminary data.</text>
</comment>
<protein>
    <submittedName>
        <fullName evidence="2">Uncharacterized protein</fullName>
    </submittedName>
</protein>
<proteinExistence type="predicted"/>
<dbReference type="AlphaFoldDB" id="A0A5J9UEN1"/>
<gene>
    <name evidence="2" type="ORF">EJB05_31300</name>
</gene>
<reference evidence="2 3" key="1">
    <citation type="journal article" date="2019" name="Sci. Rep.">
        <title>A high-quality genome of Eragrostis curvula grass provides insights into Poaceae evolution and supports new strategies to enhance forage quality.</title>
        <authorList>
            <person name="Carballo J."/>
            <person name="Santos B.A.C.M."/>
            <person name="Zappacosta D."/>
            <person name="Garbus I."/>
            <person name="Selva J.P."/>
            <person name="Gallo C.A."/>
            <person name="Diaz A."/>
            <person name="Albertini E."/>
            <person name="Caccamo M."/>
            <person name="Echenique V."/>
        </authorList>
    </citation>
    <scope>NUCLEOTIDE SEQUENCE [LARGE SCALE GENOMIC DNA]</scope>
    <source>
        <strain evidence="3">cv. Victoria</strain>
        <tissue evidence="2">Leaf</tissue>
    </source>
</reference>
<feature type="region of interest" description="Disordered" evidence="1">
    <location>
        <begin position="1"/>
        <end position="40"/>
    </location>
</feature>